<feature type="transmembrane region" description="Helical" evidence="1">
    <location>
        <begin position="7"/>
        <end position="28"/>
    </location>
</feature>
<dbReference type="EMBL" id="MU251687">
    <property type="protein sequence ID" value="KAG9230276.1"/>
    <property type="molecule type" value="Genomic_DNA"/>
</dbReference>
<feature type="transmembrane region" description="Helical" evidence="1">
    <location>
        <begin position="59"/>
        <end position="81"/>
    </location>
</feature>
<keyword evidence="3" id="KW-1185">Reference proteome</keyword>
<evidence type="ECO:0000313" key="3">
    <source>
        <dbReference type="Proteomes" id="UP000824998"/>
    </source>
</evidence>
<dbReference type="Proteomes" id="UP000824998">
    <property type="component" value="Unassembled WGS sequence"/>
</dbReference>
<protein>
    <submittedName>
        <fullName evidence="2">Uncharacterized protein</fullName>
    </submittedName>
</protein>
<sequence length="91" mass="9900">MINPPSYFPMALMIITPMIATVLGAPSLGSAGKDMGTSDLFLDLQTRSTLARNNTIPRWLVIVICVLFLAVVGTVIGWLTWGSRKFSQSKT</sequence>
<keyword evidence="1" id="KW-0812">Transmembrane</keyword>
<comment type="caution">
    <text evidence="2">The sequence shown here is derived from an EMBL/GenBank/DDBJ whole genome shotgun (WGS) entry which is preliminary data.</text>
</comment>
<keyword evidence="1" id="KW-0472">Membrane</keyword>
<proteinExistence type="predicted"/>
<organism evidence="2 3">
    <name type="scientific">Amylocarpus encephaloides</name>
    <dbReference type="NCBI Taxonomy" id="45428"/>
    <lineage>
        <taxon>Eukaryota</taxon>
        <taxon>Fungi</taxon>
        <taxon>Dikarya</taxon>
        <taxon>Ascomycota</taxon>
        <taxon>Pezizomycotina</taxon>
        <taxon>Leotiomycetes</taxon>
        <taxon>Helotiales</taxon>
        <taxon>Helotiales incertae sedis</taxon>
        <taxon>Amylocarpus</taxon>
    </lineage>
</organism>
<evidence type="ECO:0000313" key="2">
    <source>
        <dbReference type="EMBL" id="KAG9230276.1"/>
    </source>
</evidence>
<dbReference type="AlphaFoldDB" id="A0A9P7YBK2"/>
<reference evidence="2" key="1">
    <citation type="journal article" date="2021" name="IMA Fungus">
        <title>Genomic characterization of three marine fungi, including Emericellopsis atlantica sp. nov. with signatures of a generalist lifestyle and marine biomass degradation.</title>
        <authorList>
            <person name="Hagestad O.C."/>
            <person name="Hou L."/>
            <person name="Andersen J.H."/>
            <person name="Hansen E.H."/>
            <person name="Altermark B."/>
            <person name="Li C."/>
            <person name="Kuhnert E."/>
            <person name="Cox R.J."/>
            <person name="Crous P.W."/>
            <person name="Spatafora J.W."/>
            <person name="Lail K."/>
            <person name="Amirebrahimi M."/>
            <person name="Lipzen A."/>
            <person name="Pangilinan J."/>
            <person name="Andreopoulos W."/>
            <person name="Hayes R.D."/>
            <person name="Ng V."/>
            <person name="Grigoriev I.V."/>
            <person name="Jackson S.A."/>
            <person name="Sutton T.D.S."/>
            <person name="Dobson A.D.W."/>
            <person name="Rama T."/>
        </authorList>
    </citation>
    <scope>NUCLEOTIDE SEQUENCE</scope>
    <source>
        <strain evidence="2">TRa018bII</strain>
    </source>
</reference>
<name>A0A9P7YBK2_9HELO</name>
<evidence type="ECO:0000256" key="1">
    <source>
        <dbReference type="SAM" id="Phobius"/>
    </source>
</evidence>
<gene>
    <name evidence="2" type="ORF">BJ875DRAFT_472694</name>
</gene>
<keyword evidence="1" id="KW-1133">Transmembrane helix</keyword>
<accession>A0A9P7YBK2</accession>